<reference evidence="1" key="1">
    <citation type="submission" date="2019-04" db="EMBL/GenBank/DDBJ databases">
        <title>Microbes associate with the intestines of laboratory mice.</title>
        <authorList>
            <person name="Navarre W."/>
            <person name="Wong E."/>
            <person name="Huang K."/>
            <person name="Tropini C."/>
            <person name="Ng K."/>
            <person name="Yu B."/>
        </authorList>
    </citation>
    <scope>NUCLEOTIDE SEQUENCE</scope>
    <source>
        <strain evidence="1">NM04_E33</strain>
    </source>
</reference>
<protein>
    <submittedName>
        <fullName evidence="1">Uncharacterized protein</fullName>
    </submittedName>
</protein>
<accession>A0AC61RF49</accession>
<evidence type="ECO:0000313" key="1">
    <source>
        <dbReference type="EMBL" id="TGY77969.1"/>
    </source>
</evidence>
<name>A0AC61RF49_9BACT</name>
<comment type="caution">
    <text evidence="1">The sequence shown here is derived from an EMBL/GenBank/DDBJ whole genome shotgun (WGS) entry which is preliminary data.</text>
</comment>
<gene>
    <name evidence="1" type="ORF">E5331_12375</name>
</gene>
<proteinExistence type="predicted"/>
<keyword evidence="2" id="KW-1185">Reference proteome</keyword>
<organism evidence="1 2">
    <name type="scientific">Lepagella muris</name>
    <dbReference type="NCBI Taxonomy" id="3032870"/>
    <lineage>
        <taxon>Bacteria</taxon>
        <taxon>Pseudomonadati</taxon>
        <taxon>Bacteroidota</taxon>
        <taxon>Bacteroidia</taxon>
        <taxon>Bacteroidales</taxon>
        <taxon>Muribaculaceae</taxon>
        <taxon>Lepagella</taxon>
    </lineage>
</organism>
<sequence length="169" mass="18705">MKKTSVFSFFAALLLFVSCGGTTKDSNADSAVVNEEAFSASQPVESGIYDATRYDIQGPNARKGKFDGRVIFTISPEQSAFYVYENGNRTKIDYKVILGKPFEQGDSGIYRSVDVKGLPVTIVPDSADYVLNFEKGETKVAIGFDKKPRNTYSAVEAIERMNEQIQKKK</sequence>
<dbReference type="EMBL" id="SRYB01000018">
    <property type="protein sequence ID" value="TGY77969.1"/>
    <property type="molecule type" value="Genomic_DNA"/>
</dbReference>
<dbReference type="Proteomes" id="UP000306319">
    <property type="component" value="Unassembled WGS sequence"/>
</dbReference>
<evidence type="ECO:0000313" key="2">
    <source>
        <dbReference type="Proteomes" id="UP000306319"/>
    </source>
</evidence>